<proteinExistence type="predicted"/>
<dbReference type="Proteomes" id="UP000838756">
    <property type="component" value="Unassembled WGS sequence"/>
</dbReference>
<reference evidence="2" key="1">
    <citation type="submission" date="2022-03" db="EMBL/GenBank/DDBJ databases">
        <authorList>
            <person name="Lindestad O."/>
        </authorList>
    </citation>
    <scope>NUCLEOTIDE SEQUENCE</scope>
</reference>
<gene>
    <name evidence="2" type="primary">jg28005</name>
    <name evidence="2" type="ORF">PAEG_LOCUS577</name>
</gene>
<accession>A0A8S4QB33</accession>
<feature type="compositionally biased region" description="Basic and acidic residues" evidence="1">
    <location>
        <begin position="40"/>
        <end position="56"/>
    </location>
</feature>
<evidence type="ECO:0000313" key="3">
    <source>
        <dbReference type="Proteomes" id="UP000838756"/>
    </source>
</evidence>
<evidence type="ECO:0000256" key="1">
    <source>
        <dbReference type="SAM" id="MobiDB-lite"/>
    </source>
</evidence>
<keyword evidence="3" id="KW-1185">Reference proteome</keyword>
<protein>
    <submittedName>
        <fullName evidence="2">Jg28005 protein</fullName>
    </submittedName>
</protein>
<dbReference type="EMBL" id="CAKXAJ010001752">
    <property type="protein sequence ID" value="CAH2207960.1"/>
    <property type="molecule type" value="Genomic_DNA"/>
</dbReference>
<comment type="caution">
    <text evidence="2">The sequence shown here is derived from an EMBL/GenBank/DDBJ whole genome shotgun (WGS) entry which is preliminary data.</text>
</comment>
<feature type="compositionally biased region" description="Basic and acidic residues" evidence="1">
    <location>
        <begin position="66"/>
        <end position="75"/>
    </location>
</feature>
<dbReference type="AlphaFoldDB" id="A0A8S4QB33"/>
<evidence type="ECO:0000313" key="2">
    <source>
        <dbReference type="EMBL" id="CAH2207960.1"/>
    </source>
</evidence>
<sequence length="75" mass="8404">MIKVYKTKLLGSTAFRFHLLQDRIEFGLLLDTFGTGGQLTHEEDKSSNDNENRGRDAGFATVEESTEGKKNINRG</sequence>
<name>A0A8S4QB33_9NEOP</name>
<organism evidence="2 3">
    <name type="scientific">Pararge aegeria aegeria</name>
    <dbReference type="NCBI Taxonomy" id="348720"/>
    <lineage>
        <taxon>Eukaryota</taxon>
        <taxon>Metazoa</taxon>
        <taxon>Ecdysozoa</taxon>
        <taxon>Arthropoda</taxon>
        <taxon>Hexapoda</taxon>
        <taxon>Insecta</taxon>
        <taxon>Pterygota</taxon>
        <taxon>Neoptera</taxon>
        <taxon>Endopterygota</taxon>
        <taxon>Lepidoptera</taxon>
        <taxon>Glossata</taxon>
        <taxon>Ditrysia</taxon>
        <taxon>Papilionoidea</taxon>
        <taxon>Nymphalidae</taxon>
        <taxon>Satyrinae</taxon>
        <taxon>Satyrini</taxon>
        <taxon>Parargina</taxon>
        <taxon>Pararge</taxon>
    </lineage>
</organism>
<feature type="region of interest" description="Disordered" evidence="1">
    <location>
        <begin position="39"/>
        <end position="75"/>
    </location>
</feature>